<reference evidence="12 13" key="1">
    <citation type="submission" date="2025-05" db="UniProtKB">
        <authorList>
            <consortium name="RefSeq"/>
        </authorList>
    </citation>
    <scope>IDENTIFICATION</scope>
    <source>
        <tissue evidence="12 13">Muscle</tissue>
    </source>
</reference>
<evidence type="ECO:0000256" key="1">
    <source>
        <dbReference type="ARBA" id="ARBA00001947"/>
    </source>
</evidence>
<feature type="region of interest" description="Disordered" evidence="9">
    <location>
        <begin position="138"/>
        <end position="160"/>
    </location>
</feature>
<evidence type="ECO:0000256" key="4">
    <source>
        <dbReference type="ARBA" id="ARBA00022723"/>
    </source>
</evidence>
<gene>
    <name evidence="12 13" type="primary">LOC106478512</name>
</gene>
<keyword evidence="6" id="KW-0378">Hydrolase</keyword>
<evidence type="ECO:0000256" key="9">
    <source>
        <dbReference type="SAM" id="MobiDB-lite"/>
    </source>
</evidence>
<dbReference type="CDD" id="cd08066">
    <property type="entry name" value="MPN_AMSH_like"/>
    <property type="match status" value="1"/>
</dbReference>
<dbReference type="Pfam" id="PF01398">
    <property type="entry name" value="JAB"/>
    <property type="match status" value="1"/>
</dbReference>
<keyword evidence="7" id="KW-0862">Zinc</keyword>
<dbReference type="PANTHER" id="PTHR12947">
    <property type="entry name" value="AMSH-LIKE PROTEASE"/>
    <property type="match status" value="1"/>
</dbReference>
<sequence>MPSIKDSSELTPDPHTRVRQLGEVGSSVVVDPNIPPHRYFRSGNEMVRMAKVYMDEQNLENAFILYTKYITLFVEKLPKHPDYKHASAAEKANTKQKLKQIFPVAEQLKSSLLEAYNKEYEQWLEEKRRIEEAVEQERRRKQEEEERRQKAEQERATFEKEKQWRLAQERERQKLSNYSQDERVLPENQLYPGELYPESPMDTRNNSHSRDNLVLDEGLGMNEDIPVVVSPIEDMIIGNLPVPVVDRSTKPSSLLSPGPSSTHAFGLRTVIVPVGLMDSFLQLAQSNTSQNVETCGILSGKLCQNRFTITHLLVPKQRGTSDSCSTDNEEDILSYQDEHDLITLGWIHTHPSQTAFMSSVDLHSHCSYQLMMPEAIAIVSSPKYQETKIFSLTTDYGVDYIANCRQTGFHPHPSEPPLYEESTHVELDSRMDVKLVDLRKR</sequence>
<dbReference type="InterPro" id="IPR037518">
    <property type="entry name" value="MPN"/>
</dbReference>
<dbReference type="SUPFAM" id="SSF140856">
    <property type="entry name" value="USP8 N-terminal domain-like"/>
    <property type="match status" value="1"/>
</dbReference>
<dbReference type="Gene3D" id="3.40.140.10">
    <property type="entry name" value="Cytidine Deaminase, domain 2"/>
    <property type="match status" value="1"/>
</dbReference>
<accession>A0ABM1S2H8</accession>
<protein>
    <submittedName>
        <fullName evidence="12 13">STAM-binding protein-like</fullName>
    </submittedName>
</protein>
<dbReference type="PANTHER" id="PTHR12947:SF13">
    <property type="entry name" value="FI19924P1"/>
    <property type="match status" value="1"/>
</dbReference>
<dbReference type="GeneID" id="106478512"/>
<evidence type="ECO:0000256" key="2">
    <source>
        <dbReference type="ARBA" id="ARBA00010981"/>
    </source>
</evidence>
<dbReference type="Proteomes" id="UP000694941">
    <property type="component" value="Unplaced"/>
</dbReference>
<dbReference type="Gene3D" id="1.20.58.80">
    <property type="entry name" value="Phosphotransferase system, lactose/cellobiose-type IIA subunit"/>
    <property type="match status" value="1"/>
</dbReference>
<keyword evidence="3" id="KW-0645">Protease</keyword>
<name>A0ABM1S2H8_LIMPO</name>
<dbReference type="PROSITE" id="PS50249">
    <property type="entry name" value="MPN"/>
    <property type="match status" value="1"/>
</dbReference>
<dbReference type="SUPFAM" id="SSF102712">
    <property type="entry name" value="JAB1/MPN domain"/>
    <property type="match status" value="1"/>
</dbReference>
<proteinExistence type="inferred from homology"/>
<dbReference type="RefSeq" id="XP_022237833.1">
    <property type="nucleotide sequence ID" value="XM_022382125.1"/>
</dbReference>
<evidence type="ECO:0000259" key="10">
    <source>
        <dbReference type="PROSITE" id="PS50249"/>
    </source>
</evidence>
<evidence type="ECO:0000256" key="5">
    <source>
        <dbReference type="ARBA" id="ARBA00022786"/>
    </source>
</evidence>
<evidence type="ECO:0000256" key="7">
    <source>
        <dbReference type="ARBA" id="ARBA00022833"/>
    </source>
</evidence>
<evidence type="ECO:0000313" key="11">
    <source>
        <dbReference type="Proteomes" id="UP000694941"/>
    </source>
</evidence>
<evidence type="ECO:0000256" key="6">
    <source>
        <dbReference type="ARBA" id="ARBA00022801"/>
    </source>
</evidence>
<comment type="cofactor">
    <cofactor evidence="1">
        <name>Zn(2+)</name>
        <dbReference type="ChEBI" id="CHEBI:29105"/>
    </cofactor>
</comment>
<feature type="domain" description="MPN" evidence="10">
    <location>
        <begin position="270"/>
        <end position="399"/>
    </location>
</feature>
<dbReference type="Pfam" id="PF08969">
    <property type="entry name" value="USP8_dimer"/>
    <property type="match status" value="1"/>
</dbReference>
<keyword evidence="5" id="KW-0833">Ubl conjugation pathway</keyword>
<dbReference type="InterPro" id="IPR015063">
    <property type="entry name" value="USP8_dimer"/>
</dbReference>
<comment type="similarity">
    <text evidence="2">Belongs to the peptidase M67C family.</text>
</comment>
<keyword evidence="4" id="KW-0479">Metal-binding</keyword>
<evidence type="ECO:0000313" key="12">
    <source>
        <dbReference type="RefSeq" id="XP_022237832.1"/>
    </source>
</evidence>
<organism evidence="11 13">
    <name type="scientific">Limulus polyphemus</name>
    <name type="common">Atlantic horseshoe crab</name>
    <dbReference type="NCBI Taxonomy" id="6850"/>
    <lineage>
        <taxon>Eukaryota</taxon>
        <taxon>Metazoa</taxon>
        <taxon>Ecdysozoa</taxon>
        <taxon>Arthropoda</taxon>
        <taxon>Chelicerata</taxon>
        <taxon>Merostomata</taxon>
        <taxon>Xiphosura</taxon>
        <taxon>Limulidae</taxon>
        <taxon>Limulus</taxon>
    </lineage>
</organism>
<dbReference type="InterPro" id="IPR044098">
    <property type="entry name" value="STAMBP/STALP-like_MPN"/>
</dbReference>
<evidence type="ECO:0000313" key="13">
    <source>
        <dbReference type="RefSeq" id="XP_022237833.1"/>
    </source>
</evidence>
<evidence type="ECO:0000256" key="8">
    <source>
        <dbReference type="ARBA" id="ARBA00023049"/>
    </source>
</evidence>
<keyword evidence="11" id="KW-1185">Reference proteome</keyword>
<dbReference type="RefSeq" id="XP_022237832.1">
    <property type="nucleotide sequence ID" value="XM_022382124.1"/>
</dbReference>
<dbReference type="SMART" id="SM00232">
    <property type="entry name" value="JAB_MPN"/>
    <property type="match status" value="1"/>
</dbReference>
<keyword evidence="8" id="KW-0482">Metalloprotease</keyword>
<dbReference type="InterPro" id="IPR000555">
    <property type="entry name" value="JAMM/MPN+_dom"/>
</dbReference>
<evidence type="ECO:0000256" key="3">
    <source>
        <dbReference type="ARBA" id="ARBA00022670"/>
    </source>
</evidence>